<organism evidence="2 3">
    <name type="scientific">Enteractinococcus helveticum</name>
    <dbReference type="NCBI Taxonomy" id="1837282"/>
    <lineage>
        <taxon>Bacteria</taxon>
        <taxon>Bacillati</taxon>
        <taxon>Actinomycetota</taxon>
        <taxon>Actinomycetes</taxon>
        <taxon>Micrococcales</taxon>
        <taxon>Micrococcaceae</taxon>
    </lineage>
</organism>
<dbReference type="PANTHER" id="PTHR41878:SF1">
    <property type="entry name" value="TNPR PROTEIN"/>
    <property type="match status" value="1"/>
</dbReference>
<dbReference type="InterPro" id="IPR012912">
    <property type="entry name" value="Plasmid_pRiA4b_Orf3-like"/>
</dbReference>
<evidence type="ECO:0000313" key="3">
    <source>
        <dbReference type="Proteomes" id="UP000078292"/>
    </source>
</evidence>
<name>A0A1B7M0X4_9MICC</name>
<comment type="caution">
    <text evidence="2">The sequence shown here is derived from an EMBL/GenBank/DDBJ whole genome shotgun (WGS) entry which is preliminary data.</text>
</comment>
<sequence length="463" mass="52438">MSSFGYERPPRPVRRRDRLAETYIFQLRIDLDGARPPIWRRIEIRSDVSLLTLHRVIQGAFEWYDYHLYRFSLGHPFSWDSEYFLCDYDMTDGEDEGTFVDDVRLDETLQEPGDKLNYVYDYGDSWHHSIKLEKVRQAMPDDPIAVCIAGRRAAPPEDSRGMTEQELLDEFDFDPAYFDLDEINEAIDSWLVAPAGFAPAGPVPELFGFDQETRTLIAQFPQFKSILNQCQDQQARSEMIHRLEILASDDPRSGRPVPEEPELVDSLSAVQLLLDEIGTGVRLTSAGYLPPKIAFRFGEELGLRDFELSTGGESKMLAVMHVREALQQVGLLRKYKGDLLLTKAAKDGRETTSLLWNHLAARLLPSEPSARTFSHDAALLSLLFAATSDDGFELQTVAEILTASGWRINHEPVQSHDVVFQGSWQTILLWYIAPKDQRAWFNGTVSPAAAELARATLLTAKSL</sequence>
<dbReference type="PANTHER" id="PTHR41878">
    <property type="entry name" value="LEXA REPRESSOR-RELATED"/>
    <property type="match status" value="1"/>
</dbReference>
<protein>
    <recommendedName>
        <fullName evidence="1">Plasmid pRiA4b Orf3-like domain-containing protein</fullName>
    </recommendedName>
</protein>
<dbReference type="AlphaFoldDB" id="A0A1B7M0X4"/>
<evidence type="ECO:0000313" key="2">
    <source>
        <dbReference type="EMBL" id="OAV62081.1"/>
    </source>
</evidence>
<reference evidence="2 3" key="1">
    <citation type="submission" date="2016-04" db="EMBL/GenBank/DDBJ databases">
        <title>First whole genome shotgun sequence of the bacterium Enteractinococcus sp. strain UASWS1574.</title>
        <authorList>
            <person name="Crovadore J."/>
            <person name="Chablais R."/>
            <person name="Lefort F."/>
        </authorList>
    </citation>
    <scope>NUCLEOTIDE SEQUENCE [LARGE SCALE GENOMIC DNA]</scope>
    <source>
        <strain evidence="2 3">UASWS1574</strain>
    </source>
</reference>
<dbReference type="EMBL" id="LXEY01000014">
    <property type="protein sequence ID" value="OAV62081.1"/>
    <property type="molecule type" value="Genomic_DNA"/>
</dbReference>
<dbReference type="SUPFAM" id="SSF159941">
    <property type="entry name" value="MM3350-like"/>
    <property type="match status" value="1"/>
</dbReference>
<dbReference type="InterPro" id="IPR024047">
    <property type="entry name" value="MM3350-like_sf"/>
</dbReference>
<proteinExistence type="predicted"/>
<gene>
    <name evidence="2" type="ORF">A6F49_07200</name>
</gene>
<dbReference type="Proteomes" id="UP000078292">
    <property type="component" value="Unassembled WGS sequence"/>
</dbReference>
<dbReference type="Gene3D" id="3.10.290.30">
    <property type="entry name" value="MM3350-like"/>
    <property type="match status" value="1"/>
</dbReference>
<keyword evidence="3" id="KW-1185">Reference proteome</keyword>
<accession>A0A1B7M0X4</accession>
<evidence type="ECO:0000259" key="1">
    <source>
        <dbReference type="Pfam" id="PF07929"/>
    </source>
</evidence>
<dbReference type="Pfam" id="PF07929">
    <property type="entry name" value="PRiA4_ORF3"/>
    <property type="match status" value="1"/>
</dbReference>
<feature type="domain" description="Plasmid pRiA4b Orf3-like" evidence="1">
    <location>
        <begin position="24"/>
        <end position="185"/>
    </location>
</feature>
<dbReference type="STRING" id="1837282.A6F49_07200"/>